<name>A0ABU5NAU2_9RICK</name>
<evidence type="ECO:0000313" key="2">
    <source>
        <dbReference type="Proteomes" id="UP001291687"/>
    </source>
</evidence>
<dbReference type="EMBL" id="JARJFB010000010">
    <property type="protein sequence ID" value="MEA0970295.1"/>
    <property type="molecule type" value="Genomic_DNA"/>
</dbReference>
<comment type="caution">
    <text evidence="1">The sequence shown here is derived from an EMBL/GenBank/DDBJ whole genome shotgun (WGS) entry which is preliminary data.</text>
</comment>
<dbReference type="InterPro" id="IPR027417">
    <property type="entry name" value="P-loop_NTPase"/>
</dbReference>
<gene>
    <name evidence="1" type="ORF">Megvenef_00253</name>
</gene>
<accession>A0ABU5NAU2</accession>
<dbReference type="Gene3D" id="3.40.50.300">
    <property type="entry name" value="P-loop containing nucleotide triphosphate hydrolases"/>
    <property type="match status" value="1"/>
</dbReference>
<dbReference type="RefSeq" id="WP_322776198.1">
    <property type="nucleotide sequence ID" value="NZ_JARJFB010000010.1"/>
</dbReference>
<proteinExistence type="predicted"/>
<keyword evidence="2" id="KW-1185">Reference proteome</keyword>
<protein>
    <submittedName>
        <fullName evidence="1">Uncharacterized protein</fullName>
    </submittedName>
</protein>
<reference evidence="1 2" key="1">
    <citation type="submission" date="2023-03" db="EMBL/GenBank/DDBJ databases">
        <title>Host association and intracellularity evolved multiple times independently in the Rickettsiales.</title>
        <authorList>
            <person name="Castelli M."/>
            <person name="Nardi T."/>
            <person name="Gammuto L."/>
            <person name="Bellinzona G."/>
            <person name="Sabaneyeva E."/>
            <person name="Potekhin A."/>
            <person name="Serra V."/>
            <person name="Petroni G."/>
            <person name="Sassera D."/>
        </authorList>
    </citation>
    <scope>NUCLEOTIDE SEQUENCE [LARGE SCALE GENOMIC DNA]</scope>
    <source>
        <strain evidence="1 2">Sr 2-6</strain>
    </source>
</reference>
<dbReference type="Proteomes" id="UP001291687">
    <property type="component" value="Unassembled WGS sequence"/>
</dbReference>
<organism evidence="1 2">
    <name type="scientific">Candidatus Megaera venefica</name>
    <dbReference type="NCBI Taxonomy" id="2055910"/>
    <lineage>
        <taxon>Bacteria</taxon>
        <taxon>Pseudomonadati</taxon>
        <taxon>Pseudomonadota</taxon>
        <taxon>Alphaproteobacteria</taxon>
        <taxon>Rickettsiales</taxon>
        <taxon>Rickettsiaceae</taxon>
        <taxon>Candidatus Megaera</taxon>
    </lineage>
</organism>
<evidence type="ECO:0000313" key="1">
    <source>
        <dbReference type="EMBL" id="MEA0970295.1"/>
    </source>
</evidence>
<sequence>MKVKTNILVINGTSTSGKSSVAKSLMKLNPNLIEEDLDLMRNPTTPATPEMELVMINNAIDHVLKGKQVILHLFHPSNLSKCMTARGIEDISVKKALMFCPIEGLVDRLDERNSKALKVDAQNTRDYLMPFDQFSKLYTKTLEKQIALETLSLEKVTKIYGDQFDKMIQYAKQQKHNLPSEEQILIDKQESLKDFLANLGFEESLLSIEIAPRETWDFIYNTYNDYCDEEGITKIAGDLYAAFD</sequence>